<dbReference type="AlphaFoldDB" id="A0A7S0Y8D8"/>
<keyword evidence="1" id="KW-0106">Calcium</keyword>
<dbReference type="GO" id="GO:0005509">
    <property type="term" value="F:calcium ion binding"/>
    <property type="evidence" value="ECO:0007669"/>
    <property type="project" value="InterPro"/>
</dbReference>
<name>A0A7S0Y8D8_9STRA</name>
<feature type="signal peptide" evidence="2">
    <location>
        <begin position="1"/>
        <end position="21"/>
    </location>
</feature>
<dbReference type="InterPro" id="IPR002048">
    <property type="entry name" value="EF_hand_dom"/>
</dbReference>
<sequence>MKSFVGILLTLLCASTPLAVASQQYYDDYGEDAGGDYYQQQDYGAPSGGDYGDEGGGDTLYEGYMKHQEDKAMGRGGLSPFVKNVAIGATSWFFGAKFHSRRAVKKSEKTSAMQQQRLYERYVKDVTNLQMQNTQLQEYIQATTIQQLADEFREADVNHDNKVSRLEFEQYKRKYLKLHPEADPSMFPRFEDFDPDHNGMVTFTEHENYYRNQGMIA</sequence>
<keyword evidence="2" id="KW-0732">Signal</keyword>
<organism evidence="4">
    <name type="scientific">Pseudo-nitzschia delicatissima</name>
    <dbReference type="NCBI Taxonomy" id="44447"/>
    <lineage>
        <taxon>Eukaryota</taxon>
        <taxon>Sar</taxon>
        <taxon>Stramenopiles</taxon>
        <taxon>Ochrophyta</taxon>
        <taxon>Bacillariophyta</taxon>
        <taxon>Bacillariophyceae</taxon>
        <taxon>Bacillariophycidae</taxon>
        <taxon>Bacillariales</taxon>
        <taxon>Bacillariaceae</taxon>
        <taxon>Pseudo-nitzschia</taxon>
    </lineage>
</organism>
<feature type="domain" description="EF-hand" evidence="3">
    <location>
        <begin position="143"/>
        <end position="178"/>
    </location>
</feature>
<proteinExistence type="predicted"/>
<dbReference type="Gene3D" id="1.10.238.10">
    <property type="entry name" value="EF-hand"/>
    <property type="match status" value="1"/>
</dbReference>
<accession>A0A7S0Y8D8</accession>
<feature type="chain" id="PRO_5031464408" description="EF-hand domain-containing protein" evidence="2">
    <location>
        <begin position="22"/>
        <end position="217"/>
    </location>
</feature>
<reference evidence="4" key="1">
    <citation type="submission" date="2021-01" db="EMBL/GenBank/DDBJ databases">
        <authorList>
            <person name="Corre E."/>
            <person name="Pelletier E."/>
            <person name="Niang G."/>
            <person name="Scheremetjew M."/>
            <person name="Finn R."/>
            <person name="Kale V."/>
            <person name="Holt S."/>
            <person name="Cochrane G."/>
            <person name="Meng A."/>
            <person name="Brown T."/>
            <person name="Cohen L."/>
        </authorList>
    </citation>
    <scope>NUCLEOTIDE SEQUENCE</scope>
    <source>
        <strain evidence="4">UNC1205</strain>
    </source>
</reference>
<dbReference type="InterPro" id="IPR018247">
    <property type="entry name" value="EF_Hand_1_Ca_BS"/>
</dbReference>
<dbReference type="InterPro" id="IPR011992">
    <property type="entry name" value="EF-hand-dom_pair"/>
</dbReference>
<evidence type="ECO:0000256" key="1">
    <source>
        <dbReference type="ARBA" id="ARBA00022837"/>
    </source>
</evidence>
<evidence type="ECO:0000259" key="3">
    <source>
        <dbReference type="PROSITE" id="PS50222"/>
    </source>
</evidence>
<evidence type="ECO:0000313" key="4">
    <source>
        <dbReference type="EMBL" id="CAD8762407.1"/>
    </source>
</evidence>
<dbReference type="EMBL" id="HBFL01003455">
    <property type="protein sequence ID" value="CAD8762407.1"/>
    <property type="molecule type" value="Transcribed_RNA"/>
</dbReference>
<protein>
    <recommendedName>
        <fullName evidence="3">EF-hand domain-containing protein</fullName>
    </recommendedName>
</protein>
<dbReference type="PROSITE" id="PS00018">
    <property type="entry name" value="EF_HAND_1"/>
    <property type="match status" value="1"/>
</dbReference>
<dbReference type="Pfam" id="PF13499">
    <property type="entry name" value="EF-hand_7"/>
    <property type="match status" value="1"/>
</dbReference>
<evidence type="ECO:0000256" key="2">
    <source>
        <dbReference type="SAM" id="SignalP"/>
    </source>
</evidence>
<gene>
    <name evidence="4" type="ORF">PDEL1432_LOCUS2447</name>
</gene>
<dbReference type="PROSITE" id="PS50222">
    <property type="entry name" value="EF_HAND_2"/>
    <property type="match status" value="1"/>
</dbReference>
<dbReference type="SUPFAM" id="SSF47473">
    <property type="entry name" value="EF-hand"/>
    <property type="match status" value="1"/>
</dbReference>